<dbReference type="Gene3D" id="3.30.70.3090">
    <property type="entry name" value="ORF SCO4226, nickel-binding ferredoxin-like monomer"/>
    <property type="match status" value="1"/>
</dbReference>
<dbReference type="EMBL" id="REFY01000006">
    <property type="protein sequence ID" value="RQG87128.1"/>
    <property type="molecule type" value="Genomic_DNA"/>
</dbReference>
<reference evidence="2 3" key="1">
    <citation type="submission" date="2018-10" db="EMBL/GenBank/DDBJ databases">
        <title>Natrarchaeobius chitinivorans gen. nov., sp. nov., and Natrarchaeobius haloalkaliphilus sp. nov., alkaliphilic, chitin-utilizing haloarchaea from hypersaline alkaline lakes.</title>
        <authorList>
            <person name="Sorokin D.Y."/>
            <person name="Elcheninov A.G."/>
            <person name="Kostrikina N.A."/>
            <person name="Bale N.J."/>
            <person name="Sinninghe Damste J.S."/>
            <person name="Khijniak T.V."/>
            <person name="Kublanov I.V."/>
            <person name="Toshchakov S.V."/>
        </authorList>
    </citation>
    <scope>NUCLEOTIDE SEQUENCE [LARGE SCALE GENOMIC DNA]</scope>
    <source>
        <strain evidence="2 3">AArcht-Sl</strain>
    </source>
</reference>
<proteinExistence type="predicted"/>
<evidence type="ECO:0000313" key="3">
    <source>
        <dbReference type="Proteomes" id="UP000273828"/>
    </source>
</evidence>
<dbReference type="AlphaFoldDB" id="A0A3N6LKV2"/>
<name>A0A3N6LKV2_9EURY</name>
<organism evidence="2 3">
    <name type="scientific">Natrarchaeobius halalkaliphilus</name>
    <dbReference type="NCBI Taxonomy" id="1679091"/>
    <lineage>
        <taxon>Archaea</taxon>
        <taxon>Methanobacteriati</taxon>
        <taxon>Methanobacteriota</taxon>
        <taxon>Stenosarchaea group</taxon>
        <taxon>Halobacteria</taxon>
        <taxon>Halobacteriales</taxon>
        <taxon>Natrialbaceae</taxon>
        <taxon>Natrarchaeobius</taxon>
    </lineage>
</organism>
<accession>A0A3N6LKV2</accession>
<evidence type="ECO:0000313" key="2">
    <source>
        <dbReference type="EMBL" id="RQG87128.1"/>
    </source>
</evidence>
<evidence type="ECO:0000256" key="1">
    <source>
        <dbReference type="SAM" id="MobiDB-lite"/>
    </source>
</evidence>
<sequence length="79" mass="8996">MDVHRNVEGMDAQAAMDAHEMDVEIQGEYGVEYERYWWDEDAGAVFCLFEAPDKEAGEKVHSESHGLTADEIYEVQEGQ</sequence>
<dbReference type="Proteomes" id="UP000273828">
    <property type="component" value="Unassembled WGS sequence"/>
</dbReference>
<dbReference type="InterPro" id="IPR025336">
    <property type="entry name" value="SCO4226-like"/>
</dbReference>
<dbReference type="InterPro" id="IPR042557">
    <property type="entry name" value="SCO4226"/>
</dbReference>
<feature type="region of interest" description="Disordered" evidence="1">
    <location>
        <begin position="58"/>
        <end position="79"/>
    </location>
</feature>
<keyword evidence="3" id="KW-1185">Reference proteome</keyword>
<dbReference type="Pfam" id="PF14026">
    <property type="entry name" value="SCO4226-like"/>
    <property type="match status" value="1"/>
</dbReference>
<gene>
    <name evidence="2" type="ORF">EA462_15180</name>
</gene>
<protein>
    <submittedName>
        <fullName evidence="2">DUF4242 domain-containing protein</fullName>
    </submittedName>
</protein>
<comment type="caution">
    <text evidence="2">The sequence shown here is derived from an EMBL/GenBank/DDBJ whole genome shotgun (WGS) entry which is preliminary data.</text>
</comment>